<feature type="transmembrane region" description="Helical" evidence="1">
    <location>
        <begin position="63"/>
        <end position="86"/>
    </location>
</feature>
<keyword evidence="1" id="KW-0812">Transmembrane</keyword>
<comment type="caution">
    <text evidence="2">The sequence shown here is derived from an EMBL/GenBank/DDBJ whole genome shotgun (WGS) entry which is preliminary data.</text>
</comment>
<feature type="transmembrane region" description="Helical" evidence="1">
    <location>
        <begin position="98"/>
        <end position="118"/>
    </location>
</feature>
<keyword evidence="1" id="KW-1133">Transmembrane helix</keyword>
<dbReference type="Pfam" id="PF11085">
    <property type="entry name" value="YqhR"/>
    <property type="match status" value="1"/>
</dbReference>
<organism evidence="2 3">
    <name type="scientific">Fictibacillus marinisediminis</name>
    <dbReference type="NCBI Taxonomy" id="2878389"/>
    <lineage>
        <taxon>Bacteria</taxon>
        <taxon>Bacillati</taxon>
        <taxon>Bacillota</taxon>
        <taxon>Bacilli</taxon>
        <taxon>Bacillales</taxon>
        <taxon>Fictibacillaceae</taxon>
        <taxon>Fictibacillus</taxon>
    </lineage>
</organism>
<dbReference type="InterPro" id="IPR024563">
    <property type="entry name" value="YqhR"/>
</dbReference>
<keyword evidence="3" id="KW-1185">Reference proteome</keyword>
<gene>
    <name evidence="2" type="ORF">LCY76_13795</name>
</gene>
<accession>A0A9X1XDU6</accession>
<dbReference type="Proteomes" id="UP001139011">
    <property type="component" value="Unassembled WGS sequence"/>
</dbReference>
<feature type="transmembrane region" description="Helical" evidence="1">
    <location>
        <begin position="130"/>
        <end position="151"/>
    </location>
</feature>
<dbReference type="RefSeq" id="WP_248253106.1">
    <property type="nucleotide sequence ID" value="NZ_JAIWJX010000002.1"/>
</dbReference>
<evidence type="ECO:0000313" key="3">
    <source>
        <dbReference type="Proteomes" id="UP001139011"/>
    </source>
</evidence>
<keyword evidence="1" id="KW-0472">Membrane</keyword>
<feature type="transmembrane region" description="Helical" evidence="1">
    <location>
        <begin position="21"/>
        <end position="43"/>
    </location>
</feature>
<protein>
    <submittedName>
        <fullName evidence="2">Uncharacterized protein</fullName>
    </submittedName>
</protein>
<dbReference type="EMBL" id="JAIWJX010000002">
    <property type="protein sequence ID" value="MCK6257663.1"/>
    <property type="molecule type" value="Genomic_DNA"/>
</dbReference>
<sequence>MDDFKQDKNKREEPMSFMARVVSVGFFGGLFWGLVGYVAYYLNLSKIGPALILAPWALGKWKSLWLGQLIGVIAISLLSILVAICYRYLLAKVKSMAGGLFFGIVLWVIVFYLLHPIFPGLETMGKIGRNTIATTLCLYILYGIFVGYSISFEYQERQPSKSGEST</sequence>
<dbReference type="AlphaFoldDB" id="A0A9X1XDU6"/>
<name>A0A9X1XDU6_9BACL</name>
<proteinExistence type="predicted"/>
<evidence type="ECO:0000256" key="1">
    <source>
        <dbReference type="SAM" id="Phobius"/>
    </source>
</evidence>
<evidence type="ECO:0000313" key="2">
    <source>
        <dbReference type="EMBL" id="MCK6257663.1"/>
    </source>
</evidence>
<reference evidence="2" key="1">
    <citation type="submission" date="2021-09" db="EMBL/GenBank/DDBJ databases">
        <title>Genome analysis of Fictibacillus sp. KIGAM418 isolated from marine sediment.</title>
        <authorList>
            <person name="Seo M.-J."/>
            <person name="Cho E.-S."/>
            <person name="Hwang C.Y."/>
        </authorList>
    </citation>
    <scope>NUCLEOTIDE SEQUENCE</scope>
    <source>
        <strain evidence="2">KIGAM418</strain>
    </source>
</reference>